<comment type="function">
    <text evidence="12">Catalyzes 2 different reactions between oxygen and the acireductone 1,2-dihydroxy-3-keto-5-methylthiopentene (DHK-MTPene) depending upon the metal bound in the active site. Fe-containing acireductone dioxygenase (Fe-ARD) produces formate and 2-keto-4-methylthiobutyrate (KMTB), the alpha-ketoacid precursor of methionine in the methionine recycle pathway. Ni-containing acireductone dioxygenase (Ni-ARD) produces methylthiopropionate, carbon monoxide and formate, and does not lie on the methionine recycle pathway.</text>
</comment>
<keyword evidence="7 12" id="KW-0223">Dioxygenase</keyword>
<evidence type="ECO:0000256" key="4">
    <source>
        <dbReference type="ARBA" id="ARBA00022596"/>
    </source>
</evidence>
<dbReference type="InterPro" id="IPR004313">
    <property type="entry name" value="ARD"/>
</dbReference>
<evidence type="ECO:0000256" key="9">
    <source>
        <dbReference type="ARBA" id="ARBA00023004"/>
    </source>
</evidence>
<keyword evidence="6 12" id="KW-0479">Metal-binding</keyword>
<feature type="binding site" evidence="12">
    <location>
        <position position="134"/>
    </location>
    <ligand>
        <name>Fe(2+)</name>
        <dbReference type="ChEBI" id="CHEBI:29033"/>
        <note>for iron-dependent acireductone dioxygenase activity</note>
    </ligand>
</feature>
<evidence type="ECO:0000256" key="7">
    <source>
        <dbReference type="ARBA" id="ARBA00022964"/>
    </source>
</evidence>
<evidence type="ECO:0000313" key="14">
    <source>
        <dbReference type="Proteomes" id="UP001652680"/>
    </source>
</evidence>
<dbReference type="UniPathway" id="UPA00904">
    <property type="reaction ID" value="UER00878"/>
</dbReference>
<dbReference type="Gene3D" id="2.60.120.10">
    <property type="entry name" value="Jelly Rolls"/>
    <property type="match status" value="1"/>
</dbReference>
<evidence type="ECO:0000313" key="13">
    <source>
        <dbReference type="EnsemblMetazoa" id="XP_016989010.1"/>
    </source>
</evidence>
<evidence type="ECO:0000256" key="10">
    <source>
        <dbReference type="ARBA" id="ARBA00023167"/>
    </source>
</evidence>
<dbReference type="GO" id="GO:0019509">
    <property type="term" value="P:L-methionine salvage from methylthioadenosine"/>
    <property type="evidence" value="ECO:0007669"/>
    <property type="project" value="UniProtKB-UniRule"/>
</dbReference>
<feature type="binding site" evidence="12">
    <location>
        <position position="91"/>
    </location>
    <ligand>
        <name>Ni(2+)</name>
        <dbReference type="ChEBI" id="CHEBI:49786"/>
        <note>for nickel-dependent acireductone dioxygenase activity</note>
    </ligand>
</feature>
<evidence type="ECO:0000256" key="6">
    <source>
        <dbReference type="ARBA" id="ARBA00022723"/>
    </source>
</evidence>
<dbReference type="InterPro" id="IPR014710">
    <property type="entry name" value="RmlC-like_jellyroll"/>
</dbReference>
<evidence type="ECO:0000313" key="15">
    <source>
        <dbReference type="RefSeq" id="XP_016989010.1"/>
    </source>
</evidence>
<dbReference type="GO" id="GO:0010309">
    <property type="term" value="F:acireductone dioxygenase [iron(II)-requiring] activity"/>
    <property type="evidence" value="ECO:0007669"/>
    <property type="project" value="UniProtKB-UniRule"/>
</dbReference>
<reference evidence="15" key="2">
    <citation type="submission" date="2025-04" db="UniProtKB">
        <authorList>
            <consortium name="RefSeq"/>
        </authorList>
    </citation>
    <scope>IDENTIFICATION</scope>
</reference>
<feature type="binding site" evidence="12">
    <location>
        <position position="89"/>
    </location>
    <ligand>
        <name>Ni(2+)</name>
        <dbReference type="ChEBI" id="CHEBI:49786"/>
        <note>for nickel-dependent acireductone dioxygenase activity</note>
    </ligand>
</feature>
<dbReference type="EC" id="1.13.11.54" evidence="12"/>
<comment type="subcellular location">
    <subcellularLocation>
        <location evidence="2">Cell membrane</location>
        <topology evidence="2">Peripheral membrane protein</topology>
        <orientation evidence="2">Cytoplasmic side</orientation>
    </subcellularLocation>
    <subcellularLocation>
        <location evidence="12">Cytoplasm</location>
    </subcellularLocation>
    <subcellularLocation>
        <location evidence="12">Nucleus</location>
    </subcellularLocation>
</comment>
<dbReference type="PANTHER" id="PTHR23418">
    <property type="entry name" value="ACIREDUCTONE DIOXYGENASE"/>
    <property type="match status" value="1"/>
</dbReference>
<gene>
    <name evidence="15" type="primary">LOC108051409</name>
    <name evidence="13" type="synonym">108051409</name>
</gene>
<dbReference type="RefSeq" id="XP_016989010.1">
    <property type="nucleotide sequence ID" value="XM_017133521.1"/>
</dbReference>
<dbReference type="GO" id="GO:0005737">
    <property type="term" value="C:cytoplasm"/>
    <property type="evidence" value="ECO:0007669"/>
    <property type="project" value="UniProtKB-SubCell"/>
</dbReference>
<dbReference type="EC" id="1.13.11.53" evidence="12"/>
<dbReference type="GO" id="GO:0005634">
    <property type="term" value="C:nucleus"/>
    <property type="evidence" value="ECO:0007669"/>
    <property type="project" value="UniProtKB-SubCell"/>
</dbReference>
<keyword evidence="10 12" id="KW-0486">Methionine biosynthesis</keyword>
<comment type="catalytic activity">
    <reaction evidence="1 12">
        <text>1,2-dihydroxy-5-(methylsulfanyl)pent-1-en-3-one + O2 = 4-methylsulfanyl-2-oxobutanoate + formate + 2 H(+)</text>
        <dbReference type="Rhea" id="RHEA:24504"/>
        <dbReference type="ChEBI" id="CHEBI:15378"/>
        <dbReference type="ChEBI" id="CHEBI:15379"/>
        <dbReference type="ChEBI" id="CHEBI:15740"/>
        <dbReference type="ChEBI" id="CHEBI:16723"/>
        <dbReference type="ChEBI" id="CHEBI:49252"/>
        <dbReference type="EC" id="1.13.11.54"/>
    </reaction>
</comment>
<dbReference type="GO" id="GO:0005886">
    <property type="term" value="C:plasma membrane"/>
    <property type="evidence" value="ECO:0007669"/>
    <property type="project" value="UniProtKB-SubCell"/>
</dbReference>
<dbReference type="GO" id="GO:0005506">
    <property type="term" value="F:iron ion binding"/>
    <property type="evidence" value="ECO:0007669"/>
    <property type="project" value="UniProtKB-UniRule"/>
</dbReference>
<comment type="cofactor">
    <cofactor evidence="12">
        <name>Fe(2+)</name>
        <dbReference type="ChEBI" id="CHEBI:29033"/>
    </cofactor>
    <cofactor evidence="12">
        <name>Ni(2+)</name>
        <dbReference type="ChEBI" id="CHEBI:49786"/>
    </cofactor>
    <text evidence="12">Binds either 1 Fe or Ni cation per monomer. Iron-binding promotes an acireductone dioxygenase reaction producing 2-keto-4-methylthiobutyrate, while nickel-binding promotes an acireductone dioxygenase reaction producing 3-(methylsulfanyl)propanoate.</text>
</comment>
<comment type="similarity">
    <text evidence="12">Belongs to the acireductone dioxygenase (ARD) family.</text>
</comment>
<evidence type="ECO:0000256" key="2">
    <source>
        <dbReference type="ARBA" id="ARBA00004413"/>
    </source>
</evidence>
<comment type="catalytic activity">
    <reaction evidence="12">
        <text>1,2-dihydroxy-5-(methylsulfanyl)pent-1-en-3-one + O2 = 3-(methylsulfanyl)propanoate + CO + formate + 2 H(+)</text>
        <dbReference type="Rhea" id="RHEA:14161"/>
        <dbReference type="ChEBI" id="CHEBI:15378"/>
        <dbReference type="ChEBI" id="CHEBI:15379"/>
        <dbReference type="ChEBI" id="CHEBI:15740"/>
        <dbReference type="ChEBI" id="CHEBI:17245"/>
        <dbReference type="ChEBI" id="CHEBI:49016"/>
        <dbReference type="ChEBI" id="CHEBI:49252"/>
        <dbReference type="EC" id="1.13.11.53"/>
    </reaction>
</comment>
<evidence type="ECO:0000256" key="8">
    <source>
        <dbReference type="ARBA" id="ARBA00023002"/>
    </source>
</evidence>
<feature type="binding site" evidence="12">
    <location>
        <position position="89"/>
    </location>
    <ligand>
        <name>Fe(2+)</name>
        <dbReference type="ChEBI" id="CHEBI:29033"/>
        <note>for iron-dependent acireductone dioxygenase activity</note>
    </ligand>
</feature>
<dbReference type="OrthoDB" id="1867259at2759"/>
<dbReference type="InterPro" id="IPR011051">
    <property type="entry name" value="RmlC_Cupin_sf"/>
</dbReference>
<dbReference type="InterPro" id="IPR027496">
    <property type="entry name" value="ARD_euk"/>
</dbReference>
<dbReference type="SUPFAM" id="SSF51182">
    <property type="entry name" value="RmlC-like cupins"/>
    <property type="match status" value="1"/>
</dbReference>
<dbReference type="FunFam" id="2.60.120.10:FF:000031">
    <property type="entry name" value="1,2-dihydroxy-3-keto-5-methylthiopentene dioxygenase"/>
    <property type="match status" value="1"/>
</dbReference>
<evidence type="ECO:0000256" key="5">
    <source>
        <dbReference type="ARBA" id="ARBA00022605"/>
    </source>
</evidence>
<dbReference type="GeneID" id="108051409"/>
<dbReference type="HAMAP" id="MF_03154">
    <property type="entry name" value="Salvage_MtnD_euk"/>
    <property type="match status" value="1"/>
</dbReference>
<reference evidence="13" key="3">
    <citation type="submission" date="2025-05" db="UniProtKB">
        <authorList>
            <consortium name="EnsemblMetazoa"/>
        </authorList>
    </citation>
    <scope>IDENTIFICATION</scope>
</reference>
<accession>A0A6P4FF47</accession>
<evidence type="ECO:0000256" key="11">
    <source>
        <dbReference type="ARBA" id="ARBA00023242"/>
    </source>
</evidence>
<keyword evidence="3 12" id="KW-0963">Cytoplasm</keyword>
<dbReference type="GO" id="GO:0016151">
    <property type="term" value="F:nickel cation binding"/>
    <property type="evidence" value="ECO:0007669"/>
    <property type="project" value="UniProtKB-UniRule"/>
</dbReference>
<feature type="binding site" evidence="12">
    <location>
        <position position="134"/>
    </location>
    <ligand>
        <name>Ni(2+)</name>
        <dbReference type="ChEBI" id="CHEBI:49786"/>
        <note>for nickel-dependent acireductone dioxygenase activity</note>
    </ligand>
</feature>
<keyword evidence="5 12" id="KW-0028">Amino-acid biosynthesis</keyword>
<protein>
    <recommendedName>
        <fullName evidence="12">Acireductone dioxygenase</fullName>
    </recommendedName>
    <alternativeName>
        <fullName evidence="12">Acireductone dioxygenase (Fe(2+)-requiring)</fullName>
        <shortName evidence="12">ARD'</shortName>
        <shortName evidence="12">Fe-ARD</shortName>
        <ecNumber evidence="12">1.13.11.54</ecNumber>
    </alternativeName>
    <alternativeName>
        <fullName evidence="12">Acireductone dioxygenase (Ni(2+)-requiring)</fullName>
        <shortName evidence="12">ARD</shortName>
        <shortName evidence="12">Ni-ARD</shortName>
        <ecNumber evidence="12">1.13.11.53</ecNumber>
    </alternativeName>
</protein>
<dbReference type="CDD" id="cd02232">
    <property type="entry name" value="cupin_ARD"/>
    <property type="match status" value="1"/>
</dbReference>
<evidence type="ECO:0000256" key="1">
    <source>
        <dbReference type="ARBA" id="ARBA00000428"/>
    </source>
</evidence>
<dbReference type="AlphaFoldDB" id="A0A6P4FF47"/>
<proteinExistence type="inferred from homology"/>
<dbReference type="EnsemblMetazoa" id="XM_017133521.1">
    <property type="protein sequence ID" value="XP_016989010.1"/>
    <property type="gene ID" value="LOC108051409"/>
</dbReference>
<reference evidence="14" key="1">
    <citation type="journal article" date="2021" name="Elife">
        <title>Highly contiguous assemblies of 101 drosophilid genomes.</title>
        <authorList>
            <person name="Kim B.Y."/>
            <person name="Wang J.R."/>
            <person name="Miller D.E."/>
            <person name="Barmina O."/>
            <person name="Delaney E."/>
            <person name="Thompson A."/>
            <person name="Comeault A.A."/>
            <person name="Peede D."/>
            <person name="D'Agostino E.R."/>
            <person name="Pelaez J."/>
            <person name="Aguilar J.M."/>
            <person name="Haji D."/>
            <person name="Matsunaga T."/>
            <person name="Armstrong E.E."/>
            <person name="Zych M."/>
            <person name="Ogawa Y."/>
            <person name="Stamenkovic-Radak M."/>
            <person name="Jelic M."/>
            <person name="Veselinovic M.S."/>
            <person name="Tanaskovic M."/>
            <person name="Eric P."/>
            <person name="Gao J.J."/>
            <person name="Katoh T.K."/>
            <person name="Toda M.J."/>
            <person name="Watabe H."/>
            <person name="Watada M."/>
            <person name="Davis J.S."/>
            <person name="Moyle L.C."/>
            <person name="Manoli G."/>
            <person name="Bertolini E."/>
            <person name="Kostal V."/>
            <person name="Hawley R.S."/>
            <person name="Takahashi A."/>
            <person name="Jones C.D."/>
            <person name="Price D.K."/>
            <person name="Whiteman N."/>
            <person name="Kopp A."/>
            <person name="Matute D.R."/>
            <person name="Petrov D.A."/>
        </authorList>
    </citation>
    <scope>NUCLEOTIDE SEQUENCE [LARGE SCALE GENOMIC DNA]</scope>
</reference>
<feature type="binding site" evidence="12">
    <location>
        <position position="91"/>
    </location>
    <ligand>
        <name>Fe(2+)</name>
        <dbReference type="ChEBI" id="CHEBI:29033"/>
        <note>for iron-dependent acireductone dioxygenase activity</note>
    </ligand>
</feature>
<feature type="binding site" evidence="12">
    <location>
        <position position="95"/>
    </location>
    <ligand>
        <name>Ni(2+)</name>
        <dbReference type="ChEBI" id="CHEBI:49786"/>
        <note>for nickel-dependent acireductone dioxygenase activity</note>
    </ligand>
</feature>
<evidence type="ECO:0000256" key="12">
    <source>
        <dbReference type="HAMAP-Rule" id="MF_03154"/>
    </source>
</evidence>
<keyword evidence="8 12" id="KW-0560">Oxidoreductase</keyword>
<dbReference type="Proteomes" id="UP001652680">
    <property type="component" value="Unassembled WGS sequence"/>
</dbReference>
<evidence type="ECO:0000256" key="3">
    <source>
        <dbReference type="ARBA" id="ARBA00022490"/>
    </source>
</evidence>
<name>A0A6P4FF47_DRORH</name>
<keyword evidence="11 12" id="KW-0539">Nucleus</keyword>
<feature type="binding site" evidence="12">
    <location>
        <position position="95"/>
    </location>
    <ligand>
        <name>Fe(2+)</name>
        <dbReference type="ChEBI" id="CHEBI:29033"/>
        <note>for iron-dependent acireductone dioxygenase activity</note>
    </ligand>
</feature>
<keyword evidence="4 12" id="KW-0533">Nickel</keyword>
<dbReference type="Pfam" id="PF03079">
    <property type="entry name" value="ARD"/>
    <property type="match status" value="1"/>
</dbReference>
<organism evidence="15">
    <name type="scientific">Drosophila rhopaloa</name>
    <name type="common">Fruit fly</name>
    <dbReference type="NCBI Taxonomy" id="1041015"/>
    <lineage>
        <taxon>Eukaryota</taxon>
        <taxon>Metazoa</taxon>
        <taxon>Ecdysozoa</taxon>
        <taxon>Arthropoda</taxon>
        <taxon>Hexapoda</taxon>
        <taxon>Insecta</taxon>
        <taxon>Pterygota</taxon>
        <taxon>Neoptera</taxon>
        <taxon>Endopterygota</taxon>
        <taxon>Diptera</taxon>
        <taxon>Brachycera</taxon>
        <taxon>Muscomorpha</taxon>
        <taxon>Ephydroidea</taxon>
        <taxon>Drosophilidae</taxon>
        <taxon>Drosophila</taxon>
        <taxon>Sophophora</taxon>
    </lineage>
</organism>
<keyword evidence="9 12" id="KW-0408">Iron</keyword>
<dbReference type="GO" id="GO:0010308">
    <property type="term" value="F:acireductone dioxygenase (Ni2+-requiring) activity"/>
    <property type="evidence" value="ECO:0007669"/>
    <property type="project" value="UniProtKB-UniRule"/>
</dbReference>
<dbReference type="PANTHER" id="PTHR23418:SF0">
    <property type="entry name" value="ACIREDUCTONE DIOXYGENASE"/>
    <property type="match status" value="1"/>
</dbReference>
<keyword evidence="14" id="KW-1185">Reference proteome</keyword>
<sequence length="186" mass="22207">MVKVWYMDTEETDQRLEHHRNPPAYLELDDLYKKTGVEYFKINADEYQNDNTLTELRAQRGYTYDDEITCSEKCLPDYANKLKAFFTEHLHTDEEIRLILDGSGYFDVRDNEDNWLRILVVKGDLIIIPSGIYHRFTLDSNNFIRTRRYFVGEPVWAPHNRPADDMDCRKSYIKHQSENFVQLNKV</sequence>
<comment type="pathway">
    <text evidence="12">Amino-acid biosynthesis; L-methionine biosynthesis via salvage pathway; L-methionine from S-methyl-5-thio-alpha-D-ribose 1-phosphate: step 5/6.</text>
</comment>
<dbReference type="CTD" id="55256"/>